<feature type="modified residue" description="4-aspartylphosphate" evidence="2">
    <location>
        <position position="58"/>
    </location>
</feature>
<dbReference type="PROSITE" id="PS50110">
    <property type="entry name" value="RESPONSE_REGULATORY"/>
    <property type="match status" value="1"/>
</dbReference>
<protein>
    <submittedName>
        <fullName evidence="4">Two-component system chemotaxis response regulator CheY</fullName>
    </submittedName>
</protein>
<comment type="caution">
    <text evidence="4">The sequence shown here is derived from an EMBL/GenBank/DDBJ whole genome shotgun (WGS) entry which is preliminary data.</text>
</comment>
<keyword evidence="5" id="KW-1185">Reference proteome</keyword>
<dbReference type="PANTHER" id="PTHR44591">
    <property type="entry name" value="STRESS RESPONSE REGULATOR PROTEIN 1"/>
    <property type="match status" value="1"/>
</dbReference>
<evidence type="ECO:0000259" key="3">
    <source>
        <dbReference type="PROSITE" id="PS50110"/>
    </source>
</evidence>
<sequence>MPFTGFPSVLVVEDVPMVAEVVQGILGRLGFQQVDIAADGSVALDYLAERRYGLVISDWNMTPMTGYELLRRVRSDRAMREIPFIMMTTQANADCFSSARKAGVNACLVKPFTPAMLRDTIVSVCSPVRSKSA</sequence>
<name>A0ABU0HJK9_9HYPH</name>
<evidence type="ECO:0000256" key="2">
    <source>
        <dbReference type="PROSITE-ProRule" id="PRU00169"/>
    </source>
</evidence>
<dbReference type="SUPFAM" id="SSF52172">
    <property type="entry name" value="CheY-like"/>
    <property type="match status" value="1"/>
</dbReference>
<evidence type="ECO:0000313" key="4">
    <source>
        <dbReference type="EMBL" id="MDQ0442501.1"/>
    </source>
</evidence>
<dbReference type="RefSeq" id="WP_238252979.1">
    <property type="nucleotide sequence ID" value="NZ_BPQX01000065.1"/>
</dbReference>
<keyword evidence="1 2" id="KW-0597">Phosphoprotein</keyword>
<reference evidence="4 5" key="1">
    <citation type="submission" date="2023-07" db="EMBL/GenBank/DDBJ databases">
        <title>Genomic Encyclopedia of Type Strains, Phase IV (KMG-IV): sequencing the most valuable type-strain genomes for metagenomic binning, comparative biology and taxonomic classification.</title>
        <authorList>
            <person name="Goeker M."/>
        </authorList>
    </citation>
    <scope>NUCLEOTIDE SEQUENCE [LARGE SCALE GENOMIC DNA]</scope>
    <source>
        <strain evidence="4 5">DSM 19562</strain>
    </source>
</reference>
<dbReference type="InterPro" id="IPR050595">
    <property type="entry name" value="Bact_response_regulator"/>
</dbReference>
<evidence type="ECO:0000313" key="5">
    <source>
        <dbReference type="Proteomes" id="UP001236369"/>
    </source>
</evidence>
<proteinExistence type="predicted"/>
<dbReference type="EMBL" id="JAUSVV010000003">
    <property type="protein sequence ID" value="MDQ0442501.1"/>
    <property type="molecule type" value="Genomic_DNA"/>
</dbReference>
<dbReference type="PANTHER" id="PTHR44591:SF25">
    <property type="entry name" value="CHEMOTAXIS TWO-COMPONENT RESPONSE REGULATOR"/>
    <property type="match status" value="1"/>
</dbReference>
<dbReference type="SMART" id="SM00448">
    <property type="entry name" value="REC"/>
    <property type="match status" value="1"/>
</dbReference>
<dbReference type="Pfam" id="PF00072">
    <property type="entry name" value="Response_reg"/>
    <property type="match status" value="1"/>
</dbReference>
<dbReference type="InterPro" id="IPR001789">
    <property type="entry name" value="Sig_transdc_resp-reg_receiver"/>
</dbReference>
<dbReference type="InterPro" id="IPR011006">
    <property type="entry name" value="CheY-like_superfamily"/>
</dbReference>
<accession>A0ABU0HJK9</accession>
<evidence type="ECO:0000256" key="1">
    <source>
        <dbReference type="ARBA" id="ARBA00022553"/>
    </source>
</evidence>
<feature type="domain" description="Response regulatory" evidence="3">
    <location>
        <begin position="8"/>
        <end position="125"/>
    </location>
</feature>
<dbReference type="Gene3D" id="3.40.50.2300">
    <property type="match status" value="1"/>
</dbReference>
<dbReference type="Proteomes" id="UP001236369">
    <property type="component" value="Unassembled WGS sequence"/>
</dbReference>
<organism evidence="4 5">
    <name type="scientific">Methylobacterium persicinum</name>
    <dbReference type="NCBI Taxonomy" id="374426"/>
    <lineage>
        <taxon>Bacteria</taxon>
        <taxon>Pseudomonadati</taxon>
        <taxon>Pseudomonadota</taxon>
        <taxon>Alphaproteobacteria</taxon>
        <taxon>Hyphomicrobiales</taxon>
        <taxon>Methylobacteriaceae</taxon>
        <taxon>Methylobacterium</taxon>
    </lineage>
</organism>
<gene>
    <name evidence="4" type="ORF">QO016_001995</name>
</gene>